<keyword evidence="2" id="KW-0378">Hydrolase</keyword>
<evidence type="ECO:0000256" key="2">
    <source>
        <dbReference type="ARBA" id="ARBA00022801"/>
    </source>
</evidence>
<dbReference type="CDD" id="cd24003">
    <property type="entry name" value="ASKHA_NBD_GDA1_CD39_NTPase"/>
    <property type="match status" value="1"/>
</dbReference>
<dbReference type="PANTHER" id="PTHR11782">
    <property type="entry name" value="ADENOSINE/GUANOSINE DIPHOSPHATASE"/>
    <property type="match status" value="1"/>
</dbReference>
<comment type="caution">
    <text evidence="4">The sequence shown here is derived from an EMBL/GenBank/DDBJ whole genome shotgun (WGS) entry which is preliminary data.</text>
</comment>
<dbReference type="Gene3D" id="3.30.420.40">
    <property type="match status" value="1"/>
</dbReference>
<dbReference type="Pfam" id="PF01150">
    <property type="entry name" value="GDA1_CD39"/>
    <property type="match status" value="1"/>
</dbReference>
<evidence type="ECO:0000313" key="5">
    <source>
        <dbReference type="Proteomes" id="UP001189429"/>
    </source>
</evidence>
<evidence type="ECO:0000256" key="1">
    <source>
        <dbReference type="ARBA" id="ARBA00009283"/>
    </source>
</evidence>
<comment type="similarity">
    <text evidence="1">Belongs to the GDA1/CD39 NTPase family.</text>
</comment>
<sequence length="560" mass="59048">MGRLPAACSWHRATTTTFRVGPCSRSAPRRDHLGPSCCAPLPALRSPRAPFEGAGLGAIRRRDRRRRSHGALVSVGARRLVFAGAAAGAAGAAAGPGREPGAAGGGGLHSRAGAGVRRREQRHADPCLQSPPLVRGAHVPRIDLSVRDAQTKKVKPGLSNYAKEQTFEAAGRSIRQLLDFADEFVPAERRARTPALLKATAGLRSVGDQDAAAVLKSVRQALASSGYRFEDEWADIIKGKEEAGLAWVAANYLRGTFDDDLRAEGSLGVIEMGGGSTQVSFQVGGADTVAPDDSFVLTTATGREYRLYAHSYIGFGQDYAQMHLRERGPTSQAKDPCYPVGYHRNSGDSLVEGSGDRQACQQGIVERLFDGQEGAPGHYASELPLRGKFACTENFFYVRSNEALPISGGLASMDAQAGEICSRALVPTPEQAAIMDSGKEPDRPNSCFGLSYQVVLLQQLGAPTLPGVEVVIQRKINGGDIDWALGAALVHGLATFPRPGGLGPEDGAPAYYRVLAVLGMLAMVPLLRAALGPLIWKGRGAAPASKVATTVFGKVAGPAE</sequence>
<name>A0ABN9SK33_9DINO</name>
<dbReference type="EMBL" id="CAUYUJ010011558">
    <property type="protein sequence ID" value="CAK0832132.1"/>
    <property type="molecule type" value="Genomic_DNA"/>
</dbReference>
<dbReference type="PANTHER" id="PTHR11782:SF83">
    <property type="entry name" value="GUANOSINE-DIPHOSPHATASE"/>
    <property type="match status" value="1"/>
</dbReference>
<feature type="region of interest" description="Disordered" evidence="3">
    <location>
        <begin position="91"/>
        <end position="132"/>
    </location>
</feature>
<reference evidence="4" key="1">
    <citation type="submission" date="2023-10" db="EMBL/GenBank/DDBJ databases">
        <authorList>
            <person name="Chen Y."/>
            <person name="Shah S."/>
            <person name="Dougan E. K."/>
            <person name="Thang M."/>
            <person name="Chan C."/>
        </authorList>
    </citation>
    <scope>NUCLEOTIDE SEQUENCE [LARGE SCALE GENOMIC DNA]</scope>
</reference>
<dbReference type="Proteomes" id="UP001189429">
    <property type="component" value="Unassembled WGS sequence"/>
</dbReference>
<proteinExistence type="inferred from homology"/>
<gene>
    <name evidence="4" type="ORF">PCOR1329_LOCUS30231</name>
</gene>
<dbReference type="Gene3D" id="3.30.420.150">
    <property type="entry name" value="Exopolyphosphatase. Domain 2"/>
    <property type="match status" value="1"/>
</dbReference>
<organism evidence="4 5">
    <name type="scientific">Prorocentrum cordatum</name>
    <dbReference type="NCBI Taxonomy" id="2364126"/>
    <lineage>
        <taxon>Eukaryota</taxon>
        <taxon>Sar</taxon>
        <taxon>Alveolata</taxon>
        <taxon>Dinophyceae</taxon>
        <taxon>Prorocentrales</taxon>
        <taxon>Prorocentraceae</taxon>
        <taxon>Prorocentrum</taxon>
    </lineage>
</organism>
<dbReference type="InterPro" id="IPR000407">
    <property type="entry name" value="GDA1_CD39_NTPase"/>
</dbReference>
<protein>
    <recommendedName>
        <fullName evidence="6">Apyrase</fullName>
    </recommendedName>
</protein>
<keyword evidence="5" id="KW-1185">Reference proteome</keyword>
<feature type="compositionally biased region" description="Low complexity" evidence="3">
    <location>
        <begin position="91"/>
        <end position="101"/>
    </location>
</feature>
<evidence type="ECO:0000256" key="3">
    <source>
        <dbReference type="SAM" id="MobiDB-lite"/>
    </source>
</evidence>
<accession>A0ABN9SK33</accession>
<evidence type="ECO:0008006" key="6">
    <source>
        <dbReference type="Google" id="ProtNLM"/>
    </source>
</evidence>
<evidence type="ECO:0000313" key="4">
    <source>
        <dbReference type="EMBL" id="CAK0832132.1"/>
    </source>
</evidence>